<dbReference type="PANTHER" id="PTHR48079">
    <property type="entry name" value="PROTEIN YEEZ"/>
    <property type="match status" value="1"/>
</dbReference>
<protein>
    <submittedName>
        <fullName evidence="2">NAD-dependent epimerase/dehydratase family protein</fullName>
    </submittedName>
</protein>
<dbReference type="RefSeq" id="WP_330928105.1">
    <property type="nucleotide sequence ID" value="NZ_CP119075.1"/>
</dbReference>
<dbReference type="SUPFAM" id="SSF51735">
    <property type="entry name" value="NAD(P)-binding Rossmann-fold domains"/>
    <property type="match status" value="1"/>
</dbReference>
<sequence length="299" mass="32070">MKLVFAHGFLQGMQLFVVGAGYVGRRVATAALRAGASVTALTRNPATAESLRAQGVGVIVADLATDSWHTQAPGNPDFVLNCVSSGGGGIAGYEHSYLNGARSLRRWGESLSRPGHLIYTGSTSVYLQDGGVTVDESMPAESGEPRARILRDTEDTLRSWPGPWTLLRLAGIYGPGRHHLLDGLRTRHPTVPGRGGHHLNLIHVDDIASAIIAAWAQPKASATRVFNVADNSRATKADVVTWLADRLGQTTPPFTGISAPGRRAHMPDRIISNDLLKRTLGWSPQYPTFREGYAAILEA</sequence>
<evidence type="ECO:0000313" key="3">
    <source>
        <dbReference type="Proteomes" id="UP001218638"/>
    </source>
</evidence>
<dbReference type="AlphaFoldDB" id="A0AAF0I623"/>
<evidence type="ECO:0000313" key="2">
    <source>
        <dbReference type="EMBL" id="WED67320.1"/>
    </source>
</evidence>
<dbReference type="Proteomes" id="UP001218638">
    <property type="component" value="Chromosome"/>
</dbReference>
<dbReference type="PANTHER" id="PTHR48079:SF6">
    <property type="entry name" value="NAD(P)-BINDING DOMAIN-CONTAINING PROTEIN-RELATED"/>
    <property type="match status" value="1"/>
</dbReference>
<dbReference type="EMBL" id="CP119075">
    <property type="protein sequence ID" value="WED67320.1"/>
    <property type="molecule type" value="Genomic_DNA"/>
</dbReference>
<dbReference type="GO" id="GO:0005737">
    <property type="term" value="C:cytoplasm"/>
    <property type="evidence" value="ECO:0007669"/>
    <property type="project" value="TreeGrafter"/>
</dbReference>
<dbReference type="InterPro" id="IPR036291">
    <property type="entry name" value="NAD(P)-bd_dom_sf"/>
</dbReference>
<name>A0AAF0I623_9BACT</name>
<dbReference type="GO" id="GO:0004029">
    <property type="term" value="F:aldehyde dehydrogenase (NAD+) activity"/>
    <property type="evidence" value="ECO:0007669"/>
    <property type="project" value="TreeGrafter"/>
</dbReference>
<dbReference type="Pfam" id="PF01370">
    <property type="entry name" value="Epimerase"/>
    <property type="match status" value="1"/>
</dbReference>
<accession>A0AAF0I623</accession>
<evidence type="ECO:0000259" key="1">
    <source>
        <dbReference type="Pfam" id="PF01370"/>
    </source>
</evidence>
<dbReference type="InterPro" id="IPR001509">
    <property type="entry name" value="Epimerase_deHydtase"/>
</dbReference>
<dbReference type="InterPro" id="IPR051783">
    <property type="entry name" value="NAD(P)-dependent_oxidoreduct"/>
</dbReference>
<proteinExistence type="predicted"/>
<gene>
    <name evidence="2" type="ORF">PXH66_10715</name>
</gene>
<feature type="domain" description="NAD-dependent epimerase/dehydratase" evidence="1">
    <location>
        <begin position="17"/>
        <end position="229"/>
    </location>
</feature>
<dbReference type="KEGG" id="slom:PXH66_10715"/>
<keyword evidence="3" id="KW-1185">Reference proteome</keyword>
<organism evidence="2 3">
    <name type="scientific">Synoicihabitans lomoniglobus</name>
    <dbReference type="NCBI Taxonomy" id="2909285"/>
    <lineage>
        <taxon>Bacteria</taxon>
        <taxon>Pseudomonadati</taxon>
        <taxon>Verrucomicrobiota</taxon>
        <taxon>Opitutia</taxon>
        <taxon>Opitutales</taxon>
        <taxon>Opitutaceae</taxon>
        <taxon>Synoicihabitans</taxon>
    </lineage>
</organism>
<dbReference type="Gene3D" id="3.40.50.720">
    <property type="entry name" value="NAD(P)-binding Rossmann-like Domain"/>
    <property type="match status" value="1"/>
</dbReference>
<reference evidence="2" key="1">
    <citation type="submission" date="2023-03" db="EMBL/GenBank/DDBJ databases">
        <title>Lomoglobus Profundus gen. nov., sp. nov., a novel member of the phylum Verrucomicrobia, isolated from deep-marine sediment of South China Sea.</title>
        <authorList>
            <person name="Ahmad T."/>
            <person name="Ishaq S.E."/>
            <person name="Wang F."/>
        </authorList>
    </citation>
    <scope>NUCLEOTIDE SEQUENCE</scope>
    <source>
        <strain evidence="2">LMO-M01</strain>
    </source>
</reference>